<proteinExistence type="predicted"/>
<dbReference type="EMBL" id="L13261">
    <property type="protein sequence ID" value="AAA18572.1"/>
    <property type="molecule type" value="Unassigned_DNA"/>
</dbReference>
<sequence>MRAVNVTMSQFFFSRFANRHNFNVEFQVLTGQHVVTINHDVIVFNRSDFNRYRTLVGFSQETHTYLQFINAHKYVFRNTLHQVFVVLTVSVVRANSDIKFVANFMTFQRRFQARDQGTVTMQVVQRRTHRRLINQHTVFCTYLIGQADHQVFCYFHDIS</sequence>
<dbReference type="AlphaFoldDB" id="Q47648"/>
<accession>Q47648</accession>
<dbReference type="PIR" id="B49988">
    <property type="entry name" value="B49988"/>
</dbReference>
<organism evidence="1">
    <name type="scientific">Escherichia coli</name>
    <dbReference type="NCBI Taxonomy" id="562"/>
    <lineage>
        <taxon>Bacteria</taxon>
        <taxon>Pseudomonadati</taxon>
        <taxon>Pseudomonadota</taxon>
        <taxon>Gammaproteobacteria</taxon>
        <taxon>Enterobacterales</taxon>
        <taxon>Enterobacteriaceae</taxon>
        <taxon>Escherichia</taxon>
    </lineage>
</organism>
<reference evidence="1" key="1">
    <citation type="journal article" date="1985" name="Gene">
        <title>Deletion and fusion analysis of the phage phi X174 lysis gene E.</title>
        <authorList>
            <person name="Maratea D."/>
            <person name="Young K."/>
            <person name="Young R."/>
        </authorList>
    </citation>
    <scope>NUCLEOTIDE SEQUENCE</scope>
</reference>
<protein>
    <submittedName>
        <fullName evidence="1">GTG start codon</fullName>
    </submittedName>
</protein>
<name>Q47648_ECOLX</name>
<evidence type="ECO:0000313" key="1">
    <source>
        <dbReference type="EMBL" id="AAA18572.1"/>
    </source>
</evidence>
<reference evidence="1" key="2">
    <citation type="journal article" date="1994" name="J. Biol. Chem.">
        <title>slyD, a host gene required for phi X174 lysis, is related to the FK506-binding protein family of peptidyl-prolyl cis-trans-isomerases.</title>
        <authorList>
            <person name="Roof W.D."/>
            <person name="Horne S.M."/>
            <person name="Young K.D."/>
            <person name="Young R."/>
        </authorList>
    </citation>
    <scope>NUCLEOTIDE SEQUENCE</scope>
</reference>